<feature type="domain" description="Bacteriophage phiJL001 Gp84 C-terminal" evidence="1">
    <location>
        <begin position="183"/>
        <end position="260"/>
    </location>
</feature>
<evidence type="ECO:0000313" key="2">
    <source>
        <dbReference type="EMBL" id="GAM02532.1"/>
    </source>
</evidence>
<dbReference type="RefSeq" id="WP_042490585.1">
    <property type="nucleotide sequence ID" value="NZ_BBPI01000089.1"/>
</dbReference>
<dbReference type="Pfam" id="PF09931">
    <property type="entry name" value="Phage_phiJL001_Gp84_N"/>
    <property type="match status" value="1"/>
</dbReference>
<name>A0A0A1WBD6_9SPHN</name>
<accession>A0A0A1WBD6</accession>
<sequence length="268" mass="28302">MSADTLTTWVLCWRIERRDGVTIGLAGHDHDLWIEGLRYRAAPGLTPSAILRGDGLDPDLMEASGALTSAAIGERDLLSGRWDGASVAAIAVDWSGEAAPVPLGQGTIGAVQLGEGGFTAELRGVAASLDRPVAEETSPDCRASLGDRRCRVAMAGRRRFVRVTAWDGEVALTLDAAEPVANAYGQGRLIWFGGDNAGLEAMVARSEGNRLWLSAAPAFAVAAGALIELVEGCDKRLETCLSRFGNVVNFRGEPFLPGIDLLTRYPGA</sequence>
<dbReference type="AlphaFoldDB" id="A0A0A1WBD6"/>
<dbReference type="OrthoDB" id="1633386at2"/>
<dbReference type="InterPro" id="IPR018964">
    <property type="entry name" value="Phage_phiJL001_Gp84_C"/>
</dbReference>
<dbReference type="Pfam" id="PF09356">
    <property type="entry name" value="Phage_BR0599"/>
    <property type="match status" value="1"/>
</dbReference>
<keyword evidence="3" id="KW-1185">Reference proteome</keyword>
<organism evidence="2 3">
    <name type="scientific">Sphingomonas parapaucimobilis NBRC 15100</name>
    <dbReference type="NCBI Taxonomy" id="1219049"/>
    <lineage>
        <taxon>Bacteria</taxon>
        <taxon>Pseudomonadati</taxon>
        <taxon>Pseudomonadota</taxon>
        <taxon>Alphaproteobacteria</taxon>
        <taxon>Sphingomonadales</taxon>
        <taxon>Sphingomonadaceae</taxon>
        <taxon>Sphingomonas</taxon>
    </lineage>
</organism>
<comment type="caution">
    <text evidence="2">The sequence shown here is derived from an EMBL/GenBank/DDBJ whole genome shotgun (WGS) entry which is preliminary data.</text>
</comment>
<dbReference type="NCBIfam" id="TIGR02218">
    <property type="entry name" value="phg_TIGR02218"/>
    <property type="match status" value="1"/>
</dbReference>
<dbReference type="InterPro" id="IPR011928">
    <property type="entry name" value="Phage_phiJL001_Gp84"/>
</dbReference>
<dbReference type="Proteomes" id="UP000032305">
    <property type="component" value="Unassembled WGS sequence"/>
</dbReference>
<dbReference type="eggNOG" id="COG5449">
    <property type="taxonomic scope" value="Bacteria"/>
</dbReference>
<reference evidence="2 3" key="1">
    <citation type="submission" date="2014-11" db="EMBL/GenBank/DDBJ databases">
        <title>Whole genome shotgun sequence of Sphingomonas parapaucimobilis NBRC 15100.</title>
        <authorList>
            <person name="Katano-Makiyama Y."/>
            <person name="Hosoyama A."/>
            <person name="Hashimoto M."/>
            <person name="Hosoyama Y."/>
            <person name="Noguchi M."/>
            <person name="Numata M."/>
            <person name="Tsuchikane K."/>
            <person name="Hirakata S."/>
            <person name="Uohara A."/>
            <person name="Shimodaira J."/>
            <person name="Ohji S."/>
            <person name="Ichikawa N."/>
            <person name="Kimura A."/>
            <person name="Yamazoe A."/>
            <person name="Fujita N."/>
        </authorList>
    </citation>
    <scope>NUCLEOTIDE SEQUENCE [LARGE SCALE GENOMIC DNA]</scope>
    <source>
        <strain evidence="2 3">NBRC 15100</strain>
    </source>
</reference>
<gene>
    <name evidence="2" type="ORF">SP5_089_00120</name>
</gene>
<evidence type="ECO:0000259" key="1">
    <source>
        <dbReference type="Pfam" id="PF09356"/>
    </source>
</evidence>
<dbReference type="EMBL" id="BBPI01000089">
    <property type="protein sequence ID" value="GAM02532.1"/>
    <property type="molecule type" value="Genomic_DNA"/>
</dbReference>
<protein>
    <recommendedName>
        <fullName evidence="1">Bacteriophage phiJL001 Gp84 C-terminal domain-containing protein</fullName>
    </recommendedName>
</protein>
<proteinExistence type="predicted"/>
<evidence type="ECO:0000313" key="3">
    <source>
        <dbReference type="Proteomes" id="UP000032305"/>
    </source>
</evidence>